<dbReference type="InterPro" id="IPR046494">
    <property type="entry name" value="DUF6587"/>
</dbReference>
<dbReference type="RefSeq" id="WP_404632735.1">
    <property type="nucleotide sequence ID" value="NZ_JADIKM010000003.1"/>
</dbReference>
<protein>
    <submittedName>
        <fullName evidence="1">Uncharacterized protein</fullName>
    </submittedName>
</protein>
<sequence length="101" mass="10458">MSAFAVVQTVVLAGVLVDSAWVAFRKLIPATSKRLLARLSAALESPQRGPFAHRLAHWLQPSEAKAGSCGSGDGCSACGGCGSAAPPVAEKQPLEFKSRSH</sequence>
<keyword evidence="2" id="KW-1185">Reference proteome</keyword>
<reference evidence="1 2" key="1">
    <citation type="submission" date="2020-10" db="EMBL/GenBank/DDBJ databases">
        <title>Phylogeny of dyella-like bacteria.</title>
        <authorList>
            <person name="Fu J."/>
        </authorList>
    </citation>
    <scope>NUCLEOTIDE SEQUENCE [LARGE SCALE GENOMIC DNA]</scope>
    <source>
        <strain evidence="1 2">Gsoil3046</strain>
    </source>
</reference>
<organism evidence="1 2">
    <name type="scientific">Dyella ginsengisoli</name>
    <dbReference type="NCBI Taxonomy" id="363848"/>
    <lineage>
        <taxon>Bacteria</taxon>
        <taxon>Pseudomonadati</taxon>
        <taxon>Pseudomonadota</taxon>
        <taxon>Gammaproteobacteria</taxon>
        <taxon>Lysobacterales</taxon>
        <taxon>Rhodanobacteraceae</taxon>
        <taxon>Dyella</taxon>
    </lineage>
</organism>
<accession>A0ABW8JT43</accession>
<comment type="caution">
    <text evidence="1">The sequence shown here is derived from an EMBL/GenBank/DDBJ whole genome shotgun (WGS) entry which is preliminary data.</text>
</comment>
<name>A0ABW8JT43_9GAMM</name>
<proteinExistence type="predicted"/>
<dbReference type="Pfam" id="PF20228">
    <property type="entry name" value="DUF6587"/>
    <property type="match status" value="1"/>
</dbReference>
<evidence type="ECO:0000313" key="1">
    <source>
        <dbReference type="EMBL" id="MFK2904322.1"/>
    </source>
</evidence>
<dbReference type="Proteomes" id="UP001620460">
    <property type="component" value="Unassembled WGS sequence"/>
</dbReference>
<evidence type="ECO:0000313" key="2">
    <source>
        <dbReference type="Proteomes" id="UP001620460"/>
    </source>
</evidence>
<dbReference type="EMBL" id="JADIKM010000003">
    <property type="protein sequence ID" value="MFK2904322.1"/>
    <property type="molecule type" value="Genomic_DNA"/>
</dbReference>
<gene>
    <name evidence="1" type="ORF">ISP17_10125</name>
</gene>